<feature type="region of interest" description="Disordered" evidence="1">
    <location>
        <begin position="163"/>
        <end position="183"/>
    </location>
</feature>
<accession>A0AAV9UCT7</accession>
<proteinExistence type="predicted"/>
<sequence>MSHTQQAPSAQGLTLTSQEREVFERFLAAEPGERMHMRREELRVAGQFAIADYIWHTVSTTHNTPETSARKVEIFGTFLCQQTSLQRCYEELDQERVFGRRLDLTREGEDLNGADVLCILFAMHGEDIAPQIKSHVANWIAGMIVDLRVVIEQFPIDDPAAYDFDSDPEEGLDGGGGDENPATAYRRGLDEYAEEQGGLTVHYGNPRQRDGSRHWICKLTVARGGIGALSITGTSGTKEGSKETAARRMLQMLRGI</sequence>
<keyword evidence="3" id="KW-1185">Reference proteome</keyword>
<evidence type="ECO:0000313" key="2">
    <source>
        <dbReference type="EMBL" id="KAK6340041.1"/>
    </source>
</evidence>
<evidence type="ECO:0008006" key="4">
    <source>
        <dbReference type="Google" id="ProtNLM"/>
    </source>
</evidence>
<organism evidence="2 3">
    <name type="scientific">Orbilia blumenaviensis</name>
    <dbReference type="NCBI Taxonomy" id="1796055"/>
    <lineage>
        <taxon>Eukaryota</taxon>
        <taxon>Fungi</taxon>
        <taxon>Dikarya</taxon>
        <taxon>Ascomycota</taxon>
        <taxon>Pezizomycotina</taxon>
        <taxon>Orbiliomycetes</taxon>
        <taxon>Orbiliales</taxon>
        <taxon>Orbiliaceae</taxon>
        <taxon>Orbilia</taxon>
    </lineage>
</organism>
<dbReference type="Proteomes" id="UP001373714">
    <property type="component" value="Unassembled WGS sequence"/>
</dbReference>
<reference evidence="2 3" key="1">
    <citation type="submission" date="2019-10" db="EMBL/GenBank/DDBJ databases">
        <authorList>
            <person name="Palmer J.M."/>
        </authorList>
    </citation>
    <scope>NUCLEOTIDE SEQUENCE [LARGE SCALE GENOMIC DNA]</scope>
    <source>
        <strain evidence="2 3">TWF730</strain>
    </source>
</reference>
<dbReference type="EMBL" id="JAVHNS010000011">
    <property type="protein sequence ID" value="KAK6340041.1"/>
    <property type="molecule type" value="Genomic_DNA"/>
</dbReference>
<gene>
    <name evidence="2" type="ORF">TWF730_001816</name>
</gene>
<dbReference type="AlphaFoldDB" id="A0AAV9UCT7"/>
<evidence type="ECO:0000256" key="1">
    <source>
        <dbReference type="SAM" id="MobiDB-lite"/>
    </source>
</evidence>
<protein>
    <recommendedName>
        <fullName evidence="4">DRBM domain-containing protein</fullName>
    </recommendedName>
</protein>
<comment type="caution">
    <text evidence="2">The sequence shown here is derived from an EMBL/GenBank/DDBJ whole genome shotgun (WGS) entry which is preliminary data.</text>
</comment>
<name>A0AAV9UCT7_9PEZI</name>
<evidence type="ECO:0000313" key="3">
    <source>
        <dbReference type="Proteomes" id="UP001373714"/>
    </source>
</evidence>